<sequence length="231" mass="28077">MSKRFYSEEDKFNILKEWEDGNYSLNELESIFKVSRITMYRWKYKFENYGTEGLKRASSWKKYSKELKLSAIKDYLSGEYSLQEVTRKYEISDDYLLRMWIKKYNSHSKLNDTTKGRISAMTKGRKTTLDERRQIVHYCLKNNKDFQTTAETFQVSYQQVYRWVRNYEVGGEEALKDNRGKKKEEAELTLEQKIKLEMQRLKKENERLCIENAFLKKLEEIERRRRKTSYD</sequence>
<reference evidence="4 5" key="1">
    <citation type="submission" date="2016-10" db="EMBL/GenBank/DDBJ databases">
        <title>Comparative genomics of Bacillus thuringiensis reveals a path to pathogens against multiple invertebrate hosts.</title>
        <authorList>
            <person name="Zheng J."/>
            <person name="Gao Q."/>
            <person name="Liu H."/>
            <person name="Peng D."/>
            <person name="Ruan L."/>
            <person name="Sun M."/>
        </authorList>
    </citation>
    <scope>NUCLEOTIDE SEQUENCE [LARGE SCALE GENOMIC DNA]</scope>
    <source>
        <strain evidence="4">BGSC 4CF1</strain>
    </source>
</reference>
<dbReference type="AlphaFoldDB" id="A0A9X6M657"/>
<dbReference type="InterPro" id="IPR052057">
    <property type="entry name" value="IS150/IS1296_orfA-like"/>
</dbReference>
<dbReference type="GO" id="GO:0006313">
    <property type="term" value="P:DNA transposition"/>
    <property type="evidence" value="ECO:0007669"/>
    <property type="project" value="InterPro"/>
</dbReference>
<dbReference type="PANTHER" id="PTHR33795">
    <property type="entry name" value="INSERTION ELEMENT IS150 PROTEIN INSJ"/>
    <property type="match status" value="1"/>
</dbReference>
<feature type="domain" description="Insertion element IS150 protein InsJ-like helix-turn-helix" evidence="3">
    <location>
        <begin position="131"/>
        <end position="183"/>
    </location>
</feature>
<dbReference type="InterPro" id="IPR055247">
    <property type="entry name" value="InsJ-like_HTH"/>
</dbReference>
<dbReference type="EMBL" id="MOOS01000182">
    <property type="protein sequence ID" value="OUB60047.1"/>
    <property type="molecule type" value="Genomic_DNA"/>
</dbReference>
<feature type="coiled-coil region" evidence="2">
    <location>
        <begin position="191"/>
        <end position="218"/>
    </location>
</feature>
<dbReference type="GO" id="GO:0004803">
    <property type="term" value="F:transposase activity"/>
    <property type="evidence" value="ECO:0007669"/>
    <property type="project" value="InterPro"/>
</dbReference>
<evidence type="ECO:0000256" key="2">
    <source>
        <dbReference type="SAM" id="Coils"/>
    </source>
</evidence>
<dbReference type="PANTHER" id="PTHR33795:SF1">
    <property type="entry name" value="INSERTION ELEMENT IS150 PROTEIN INSJ"/>
    <property type="match status" value="1"/>
</dbReference>
<comment type="similarity">
    <text evidence="1">Belongs to the IS150/IS1296 orfA family.</text>
</comment>
<organism evidence="4 5">
    <name type="scientific">Bacillus thuringiensis subsp. jegathesan</name>
    <dbReference type="NCBI Taxonomy" id="56955"/>
    <lineage>
        <taxon>Bacteria</taxon>
        <taxon>Bacillati</taxon>
        <taxon>Bacillota</taxon>
        <taxon>Bacilli</taxon>
        <taxon>Bacillales</taxon>
        <taxon>Bacillaceae</taxon>
        <taxon>Bacillus</taxon>
        <taxon>Bacillus cereus group</taxon>
    </lineage>
</organism>
<keyword evidence="2" id="KW-0175">Coiled coil</keyword>
<dbReference type="Proteomes" id="UP000194853">
    <property type="component" value="Unassembled WGS sequence"/>
</dbReference>
<evidence type="ECO:0000256" key="1">
    <source>
        <dbReference type="ARBA" id="ARBA00038232"/>
    </source>
</evidence>
<dbReference type="Gene3D" id="1.10.10.10">
    <property type="entry name" value="Winged helix-like DNA-binding domain superfamily/Winged helix DNA-binding domain"/>
    <property type="match status" value="3"/>
</dbReference>
<dbReference type="InterPro" id="IPR002514">
    <property type="entry name" value="Transposase_8"/>
</dbReference>
<dbReference type="RefSeq" id="WP_086404573.1">
    <property type="nucleotide sequence ID" value="NZ_MOOS01000182.1"/>
</dbReference>
<dbReference type="SUPFAM" id="SSF46689">
    <property type="entry name" value="Homeodomain-like"/>
    <property type="match status" value="1"/>
</dbReference>
<dbReference type="InterPro" id="IPR009057">
    <property type="entry name" value="Homeodomain-like_sf"/>
</dbReference>
<name>A0A9X6M657_BACTJ</name>
<protein>
    <submittedName>
        <fullName evidence="4">Transposase</fullName>
    </submittedName>
</protein>
<dbReference type="InterPro" id="IPR036388">
    <property type="entry name" value="WH-like_DNA-bd_sf"/>
</dbReference>
<dbReference type="InterPro" id="IPR010921">
    <property type="entry name" value="Trp_repressor/repl_initiator"/>
</dbReference>
<evidence type="ECO:0000259" key="3">
    <source>
        <dbReference type="Pfam" id="PF13518"/>
    </source>
</evidence>
<proteinExistence type="inferred from homology"/>
<dbReference type="Pfam" id="PF01527">
    <property type="entry name" value="HTH_Tnp_1"/>
    <property type="match status" value="1"/>
</dbReference>
<dbReference type="Pfam" id="PF13518">
    <property type="entry name" value="HTH_28"/>
    <property type="match status" value="1"/>
</dbReference>
<dbReference type="GO" id="GO:0043565">
    <property type="term" value="F:sequence-specific DNA binding"/>
    <property type="evidence" value="ECO:0007669"/>
    <property type="project" value="InterPro"/>
</dbReference>
<comment type="caution">
    <text evidence="4">The sequence shown here is derived from an EMBL/GenBank/DDBJ whole genome shotgun (WGS) entry which is preliminary data.</text>
</comment>
<accession>A0A9X6M657</accession>
<evidence type="ECO:0000313" key="5">
    <source>
        <dbReference type="Proteomes" id="UP000194853"/>
    </source>
</evidence>
<dbReference type="SUPFAM" id="SSF48295">
    <property type="entry name" value="TrpR-like"/>
    <property type="match status" value="2"/>
</dbReference>
<evidence type="ECO:0000313" key="4">
    <source>
        <dbReference type="EMBL" id="OUB60047.1"/>
    </source>
</evidence>
<gene>
    <name evidence="4" type="ORF">BK750_25455</name>
</gene>